<evidence type="ECO:0000313" key="3">
    <source>
        <dbReference type="Proteomes" id="UP000009223"/>
    </source>
</evidence>
<organism evidence="2 3">
    <name type="scientific">Treponema primitia (strain ATCC BAA-887 / DSM 12427 / ZAS-2)</name>
    <dbReference type="NCBI Taxonomy" id="545694"/>
    <lineage>
        <taxon>Bacteria</taxon>
        <taxon>Pseudomonadati</taxon>
        <taxon>Spirochaetota</taxon>
        <taxon>Spirochaetia</taxon>
        <taxon>Spirochaetales</taxon>
        <taxon>Treponemataceae</taxon>
        <taxon>Treponema</taxon>
    </lineage>
</organism>
<feature type="chain" id="PRO_5003329769" description="Outer membrane protein beta-barrel domain-containing protein" evidence="1">
    <location>
        <begin position="19"/>
        <end position="360"/>
    </location>
</feature>
<name>F5YJL7_TREPZ</name>
<evidence type="ECO:0008006" key="4">
    <source>
        <dbReference type="Google" id="ProtNLM"/>
    </source>
</evidence>
<dbReference type="Proteomes" id="UP000009223">
    <property type="component" value="Chromosome"/>
</dbReference>
<sequence length="360" mass="40726">MKKPLYILLFLIATSAYSQHFKDIDDIYIAPPSGGTAEENDFFVKAIEMEISSNNHFNVVYSRDEGPWWVNIELTLEEFDDEKIHVVSITLMDKTDGHPMITQELVYEVVPEETYEMMPQVVFSILANIPVTEIEPLVVYQEKIVEVPYEVSYEVPADSEITYNGKTNNAMTDEERLEYERLKNTEWKNKCLYAGGSLSIAPAIYISDGTLISLNWFVPSMNIFAEGQVLDWLSLEMGFTLWYEQDEAVNIKYTGTSIPILLKFIIKPGNSIMIEPFAGTNFYFGDHTTSLKNLVAGLQFGGNVGNGVLFMDIRAAYDFEDAPIPGATQTRYNVGSGFTRLQFSIGLGYKLGFFTRPGKR</sequence>
<dbReference type="EMBL" id="CP001843">
    <property type="protein sequence ID" value="AEF85395.1"/>
    <property type="molecule type" value="Genomic_DNA"/>
</dbReference>
<keyword evidence="3" id="KW-1185">Reference proteome</keyword>
<evidence type="ECO:0000313" key="2">
    <source>
        <dbReference type="EMBL" id="AEF85395.1"/>
    </source>
</evidence>
<dbReference type="AlphaFoldDB" id="F5YJL7"/>
<gene>
    <name evidence="2" type="ordered locus">TREPR_3397</name>
</gene>
<dbReference type="RefSeq" id="WP_015706885.1">
    <property type="nucleotide sequence ID" value="NC_015578.1"/>
</dbReference>
<dbReference type="KEGG" id="tpi:TREPR_3397"/>
<dbReference type="STRING" id="545694.TREPR_3397"/>
<evidence type="ECO:0000256" key="1">
    <source>
        <dbReference type="SAM" id="SignalP"/>
    </source>
</evidence>
<reference evidence="2 3" key="2">
    <citation type="journal article" date="2011" name="ISME J.">
        <title>RNA-seq reveals cooperative metabolic interactions between two termite-gut spirochete species in co-culture.</title>
        <authorList>
            <person name="Rosenthal A.Z."/>
            <person name="Matson E.G."/>
            <person name="Eldar A."/>
            <person name="Leadbetter J.R."/>
        </authorList>
    </citation>
    <scope>NUCLEOTIDE SEQUENCE [LARGE SCALE GENOMIC DNA]</scope>
    <source>
        <strain evidence="3">ATCC BAA-887 / DSM 12427 / ZAS-2</strain>
    </source>
</reference>
<accession>F5YJL7</accession>
<dbReference type="HOGENOM" id="CLU_769331_0_0_12"/>
<protein>
    <recommendedName>
        <fullName evidence="4">Outer membrane protein beta-barrel domain-containing protein</fullName>
    </recommendedName>
</protein>
<proteinExistence type="predicted"/>
<keyword evidence="1" id="KW-0732">Signal</keyword>
<reference evidence="3" key="1">
    <citation type="submission" date="2009-12" db="EMBL/GenBank/DDBJ databases">
        <title>Complete sequence of Treponema primitia strain ZAS-2.</title>
        <authorList>
            <person name="Tetu S.G."/>
            <person name="Matson E."/>
            <person name="Ren Q."/>
            <person name="Seshadri R."/>
            <person name="Elbourne L."/>
            <person name="Hassan K.A."/>
            <person name="Durkin A."/>
            <person name="Radune D."/>
            <person name="Mohamoud Y."/>
            <person name="Shay R."/>
            <person name="Jin S."/>
            <person name="Zhang X."/>
            <person name="Lucey K."/>
            <person name="Ballor N.R."/>
            <person name="Ottesen E."/>
            <person name="Rosenthal R."/>
            <person name="Allen A."/>
            <person name="Leadbetter J.R."/>
            <person name="Paulsen I.T."/>
        </authorList>
    </citation>
    <scope>NUCLEOTIDE SEQUENCE [LARGE SCALE GENOMIC DNA]</scope>
    <source>
        <strain evidence="3">ATCC BAA-887 / DSM 12427 / ZAS-2</strain>
    </source>
</reference>
<feature type="signal peptide" evidence="1">
    <location>
        <begin position="1"/>
        <end position="18"/>
    </location>
</feature>